<evidence type="ECO:0000313" key="2">
    <source>
        <dbReference type="EMBL" id="CAA9245138.1"/>
    </source>
</evidence>
<evidence type="ECO:0000256" key="1">
    <source>
        <dbReference type="SAM" id="MobiDB-lite"/>
    </source>
</evidence>
<name>A0A6J4IAR5_9PROT</name>
<gene>
    <name evidence="2" type="ORF">AVDCRST_MAG08-1820</name>
</gene>
<feature type="non-terminal residue" evidence="2">
    <location>
        <position position="86"/>
    </location>
</feature>
<protein>
    <submittedName>
        <fullName evidence="2">Uncharacterized protein</fullName>
    </submittedName>
</protein>
<sequence>CRPAGFSRIAATGCPPRSLWSGSPPFAARRWPLACSTGRRESARAGKRPAGRCRPRPGRRRCRTRGCASAGPGASPSISPPGSTAA</sequence>
<reference evidence="2" key="1">
    <citation type="submission" date="2020-02" db="EMBL/GenBank/DDBJ databases">
        <authorList>
            <person name="Meier V. D."/>
        </authorList>
    </citation>
    <scope>NUCLEOTIDE SEQUENCE</scope>
    <source>
        <strain evidence="2">AVDCRST_MAG08</strain>
    </source>
</reference>
<dbReference type="EMBL" id="CADCTG010000152">
    <property type="protein sequence ID" value="CAA9245138.1"/>
    <property type="molecule type" value="Genomic_DNA"/>
</dbReference>
<accession>A0A6J4IAR5</accession>
<feature type="non-terminal residue" evidence="2">
    <location>
        <position position="1"/>
    </location>
</feature>
<feature type="compositionally biased region" description="Low complexity" evidence="1">
    <location>
        <begin position="65"/>
        <end position="86"/>
    </location>
</feature>
<feature type="compositionally biased region" description="Basic residues" evidence="1">
    <location>
        <begin position="45"/>
        <end position="64"/>
    </location>
</feature>
<organism evidence="2">
    <name type="scientific">uncultured Acetobacteraceae bacterium</name>
    <dbReference type="NCBI Taxonomy" id="169975"/>
    <lineage>
        <taxon>Bacteria</taxon>
        <taxon>Pseudomonadati</taxon>
        <taxon>Pseudomonadota</taxon>
        <taxon>Alphaproteobacteria</taxon>
        <taxon>Acetobacterales</taxon>
        <taxon>Acetobacteraceae</taxon>
        <taxon>environmental samples</taxon>
    </lineage>
</organism>
<proteinExistence type="predicted"/>
<feature type="region of interest" description="Disordered" evidence="1">
    <location>
        <begin position="37"/>
        <end position="86"/>
    </location>
</feature>
<dbReference type="AlphaFoldDB" id="A0A6J4IAR5"/>